<evidence type="ECO:0000256" key="6">
    <source>
        <dbReference type="RuleBase" id="RU003330"/>
    </source>
</evidence>
<keyword evidence="5" id="KW-0963">Cytoplasm</keyword>
<protein>
    <recommendedName>
        <fullName evidence="5 7">Adenylate kinase</fullName>
        <shortName evidence="5">AK</shortName>
        <ecNumber evidence="5 7">2.7.4.3</ecNumber>
    </recommendedName>
    <alternativeName>
        <fullName evidence="5">ATP-AMP transphosphorylase</fullName>
    </alternativeName>
    <alternativeName>
        <fullName evidence="5">ATP:AMP phosphotransferase</fullName>
    </alternativeName>
    <alternativeName>
        <fullName evidence="5">Adenylate monophosphate kinase</fullName>
    </alternativeName>
</protein>
<feature type="binding site" evidence="5">
    <location>
        <begin position="64"/>
        <end position="66"/>
    </location>
    <ligand>
        <name>AMP</name>
        <dbReference type="ChEBI" id="CHEBI:456215"/>
    </ligand>
</feature>
<gene>
    <name evidence="5" type="primary">adk</name>
    <name evidence="9" type="ORF">K668_02830</name>
</gene>
<keyword evidence="5 7" id="KW-0067">ATP-binding</keyword>
<feature type="domain" description="Adenylate kinase active site lid" evidence="8">
    <location>
        <begin position="131"/>
        <end position="166"/>
    </location>
</feature>
<dbReference type="NCBIfam" id="TIGR01351">
    <property type="entry name" value="adk"/>
    <property type="match status" value="1"/>
</dbReference>
<feature type="binding site" evidence="5">
    <location>
        <position position="175"/>
    </location>
    <ligand>
        <name>AMP</name>
        <dbReference type="ChEBI" id="CHEBI:456215"/>
    </ligand>
</feature>
<comment type="similarity">
    <text evidence="5 6">Belongs to the adenylate kinase family.</text>
</comment>
<keyword evidence="4 5" id="KW-0418">Kinase</keyword>
<evidence type="ECO:0000313" key="9">
    <source>
        <dbReference type="EMBL" id="AIA34142.1"/>
    </source>
</evidence>
<feature type="binding site" evidence="5">
    <location>
        <begin position="140"/>
        <end position="141"/>
    </location>
    <ligand>
        <name>ATP</name>
        <dbReference type="ChEBI" id="CHEBI:30616"/>
    </ligand>
</feature>
<feature type="binding site" evidence="5">
    <location>
        <position position="157"/>
    </location>
    <ligand>
        <name>Zn(2+)</name>
        <dbReference type="ChEBI" id="CHEBI:29105"/>
        <note>structural</note>
    </ligand>
</feature>
<evidence type="ECO:0000256" key="4">
    <source>
        <dbReference type="ARBA" id="ARBA00022777"/>
    </source>
</evidence>
<keyword evidence="5" id="KW-0862">Zinc</keyword>
<dbReference type="InterPro" id="IPR027417">
    <property type="entry name" value="P-loop_NTPase"/>
</dbReference>
<feature type="binding site" evidence="5">
    <location>
        <position position="43"/>
    </location>
    <ligand>
        <name>AMP</name>
        <dbReference type="ChEBI" id="CHEBI:456215"/>
    </ligand>
</feature>
<dbReference type="EMBL" id="CP005933">
    <property type="protein sequence ID" value="AIA34142.1"/>
    <property type="molecule type" value="Genomic_DNA"/>
</dbReference>
<feature type="binding site" evidence="5">
    <location>
        <position position="131"/>
    </location>
    <ligand>
        <name>ATP</name>
        <dbReference type="ChEBI" id="CHEBI:30616"/>
    </ligand>
</feature>
<evidence type="ECO:0000256" key="1">
    <source>
        <dbReference type="ARBA" id="ARBA00022679"/>
    </source>
</evidence>
<dbReference type="GO" id="GO:0005737">
    <property type="term" value="C:cytoplasm"/>
    <property type="evidence" value="ECO:0007669"/>
    <property type="project" value="UniProtKB-SubCell"/>
</dbReference>
<reference evidence="9 10" key="1">
    <citation type="submission" date="2013-04" db="EMBL/GenBank/DDBJ databases">
        <authorList>
            <person name="Lin L."/>
            <person name="Zeng Z."/>
            <person name="Xie J."/>
            <person name="Luo L."/>
            <person name="Yang Z."/>
            <person name="Liang W."/>
            <person name="Lin H."/>
            <person name="Dong C."/>
            <person name="Sun Y."/>
        </authorList>
    </citation>
    <scope>NUCLEOTIDE SEQUENCE [LARGE SCALE GENOMIC DNA]</scope>
    <source>
        <strain evidence="9 10">CQ-W70</strain>
    </source>
</reference>
<dbReference type="InterPro" id="IPR006259">
    <property type="entry name" value="Adenyl_kin_sub"/>
</dbReference>
<dbReference type="InterPro" id="IPR033690">
    <property type="entry name" value="Adenylat_kinase_CS"/>
</dbReference>
<comment type="domain">
    <text evidence="5">Consists of three domains, a large central CORE domain and two small peripheral domains, NMPbind and LID, which undergo movements during catalysis. The LID domain closes over the site of phosphoryl transfer upon ATP binding. Assembling and dissambling the active center during each catalytic cycle provides an effective means to prevent ATP hydrolysis. Some bacteria have evolved a zinc-coordinating structure that stabilizes the LID domain.</text>
</comment>
<dbReference type="PATRIC" id="fig|1316930.3.peg.580"/>
<feature type="binding site" evidence="5">
    <location>
        <begin position="17"/>
        <end position="22"/>
    </location>
    <ligand>
        <name>ATP</name>
        <dbReference type="ChEBI" id="CHEBI:30616"/>
    </ligand>
</feature>
<dbReference type="PRINTS" id="PR00094">
    <property type="entry name" value="ADENYLTKNASE"/>
</dbReference>
<dbReference type="UniPathway" id="UPA00588">
    <property type="reaction ID" value="UER00649"/>
</dbReference>
<evidence type="ECO:0000313" key="10">
    <source>
        <dbReference type="Proteomes" id="UP000027182"/>
    </source>
</evidence>
<dbReference type="CDD" id="cd01428">
    <property type="entry name" value="ADK"/>
    <property type="match status" value="1"/>
</dbReference>
<dbReference type="EC" id="2.7.4.3" evidence="5 7"/>
<dbReference type="Proteomes" id="UP000027182">
    <property type="component" value="Chromosome"/>
</dbReference>
<dbReference type="HAMAP" id="MF_00235">
    <property type="entry name" value="Adenylate_kinase_Adk"/>
    <property type="match status" value="1"/>
</dbReference>
<dbReference type="InterPro" id="IPR007862">
    <property type="entry name" value="Adenylate_kinase_lid-dom"/>
</dbReference>
<dbReference type="PANTHER" id="PTHR23359">
    <property type="entry name" value="NUCLEOTIDE KINASE"/>
    <property type="match status" value="1"/>
</dbReference>
<dbReference type="SUPFAM" id="SSF52540">
    <property type="entry name" value="P-loop containing nucleoside triphosphate hydrolases"/>
    <property type="match status" value="1"/>
</dbReference>
<dbReference type="Pfam" id="PF05191">
    <property type="entry name" value="ADK_lid"/>
    <property type="match status" value="1"/>
</dbReference>
<dbReference type="AlphaFoldDB" id="A0A059Y911"/>
<dbReference type="KEGG" id="mbq:K668_02830"/>
<comment type="subunit">
    <text evidence="5 7">Monomer.</text>
</comment>
<name>A0A059Y911_MYCBV</name>
<dbReference type="GO" id="GO:0004017">
    <property type="term" value="F:AMP kinase activity"/>
    <property type="evidence" value="ECO:0007669"/>
    <property type="project" value="UniProtKB-UniRule"/>
</dbReference>
<dbReference type="Gene3D" id="3.40.50.300">
    <property type="entry name" value="P-loop containing nucleotide triphosphate hydrolases"/>
    <property type="match status" value="1"/>
</dbReference>
<evidence type="ECO:0000256" key="2">
    <source>
        <dbReference type="ARBA" id="ARBA00022727"/>
    </source>
</evidence>
<comment type="function">
    <text evidence="5">Catalyzes the reversible transfer of the terminal phosphate group between ATP and AMP. Plays an important role in cellular energy homeostasis and in adenine nucleotide metabolism.</text>
</comment>
<keyword evidence="2 5" id="KW-0545">Nucleotide biosynthesis</keyword>
<comment type="pathway">
    <text evidence="5">Purine metabolism; AMP biosynthesis via salvage pathway; AMP from ADP: step 1/1.</text>
</comment>
<dbReference type="InterPro" id="IPR000850">
    <property type="entry name" value="Adenylat/UMP-CMP_kin"/>
</dbReference>
<feature type="binding site" evidence="5">
    <location>
        <position position="38"/>
    </location>
    <ligand>
        <name>AMP</name>
        <dbReference type="ChEBI" id="CHEBI:456215"/>
    </ligand>
</feature>
<feature type="region of interest" description="NMP" evidence="5">
    <location>
        <begin position="37"/>
        <end position="66"/>
    </location>
</feature>
<dbReference type="GO" id="GO:0005524">
    <property type="term" value="F:ATP binding"/>
    <property type="evidence" value="ECO:0007669"/>
    <property type="project" value="UniProtKB-UniRule"/>
</dbReference>
<dbReference type="HOGENOM" id="CLU_032354_1_2_14"/>
<dbReference type="GeneID" id="31507642"/>
<evidence type="ECO:0000259" key="8">
    <source>
        <dbReference type="Pfam" id="PF05191"/>
    </source>
</evidence>
<comment type="catalytic activity">
    <reaction evidence="5 7">
        <text>AMP + ATP = 2 ADP</text>
        <dbReference type="Rhea" id="RHEA:12973"/>
        <dbReference type="ChEBI" id="CHEBI:30616"/>
        <dbReference type="ChEBI" id="CHEBI:456215"/>
        <dbReference type="ChEBI" id="CHEBI:456216"/>
        <dbReference type="EC" id="2.7.4.3"/>
    </reaction>
</comment>
<sequence>MVGDKKIKNLVFMGPPGVGKGTVASIIAQEYGLVHLSTGNIFRAEIASASELGKKVSSIVESGGYVPDDITNEIVARALENYNKSGKIVILDGYPRTLSQVEFLDSLPYFKYEVIELRASEELILKRLSGRRFCPNCKASFHIDFMPSSKGNICDKCGTPLITRKDDSPESIKNRLMVYKEQTGPLLDYYKNKVYVFEANNDPKALADLIVNSLTK</sequence>
<dbReference type="RefSeq" id="WP_013456188.1">
    <property type="nucleotide sequence ID" value="NZ_CP005933.1"/>
</dbReference>
<feature type="binding site" evidence="5">
    <location>
        <position position="134"/>
    </location>
    <ligand>
        <name>Zn(2+)</name>
        <dbReference type="ChEBI" id="CHEBI:29105"/>
        <note>structural</note>
    </ligand>
</feature>
<proteinExistence type="inferred from homology"/>
<accession>A0A059Y911</accession>
<feature type="binding site" evidence="5">
    <location>
        <position position="100"/>
    </location>
    <ligand>
        <name>AMP</name>
        <dbReference type="ChEBI" id="CHEBI:456215"/>
    </ligand>
</feature>
<feature type="region of interest" description="LID" evidence="5">
    <location>
        <begin position="130"/>
        <end position="167"/>
    </location>
</feature>
<feature type="binding site" evidence="5">
    <location>
        <position position="201"/>
    </location>
    <ligand>
        <name>ATP</name>
        <dbReference type="ChEBI" id="CHEBI:30616"/>
    </ligand>
</feature>
<dbReference type="PROSITE" id="PS00113">
    <property type="entry name" value="ADENYLATE_KINASE"/>
    <property type="match status" value="1"/>
</dbReference>
<evidence type="ECO:0000256" key="7">
    <source>
        <dbReference type="RuleBase" id="RU003331"/>
    </source>
</evidence>
<comment type="subcellular location">
    <subcellularLocation>
        <location evidence="5 7">Cytoplasm</location>
    </subcellularLocation>
</comment>
<evidence type="ECO:0000256" key="5">
    <source>
        <dbReference type="HAMAP-Rule" id="MF_00235"/>
    </source>
</evidence>
<feature type="binding site" evidence="5">
    <location>
        <begin position="93"/>
        <end position="96"/>
    </location>
    <ligand>
        <name>AMP</name>
        <dbReference type="ChEBI" id="CHEBI:456215"/>
    </ligand>
</feature>
<feature type="binding site" evidence="5">
    <location>
        <position position="154"/>
    </location>
    <ligand>
        <name>Zn(2+)</name>
        <dbReference type="ChEBI" id="CHEBI:29105"/>
        <note>structural</note>
    </ligand>
</feature>
<feature type="binding site" evidence="5">
    <location>
        <position position="164"/>
    </location>
    <ligand>
        <name>AMP</name>
        <dbReference type="ChEBI" id="CHEBI:456215"/>
    </ligand>
</feature>
<dbReference type="GO" id="GO:0008270">
    <property type="term" value="F:zinc ion binding"/>
    <property type="evidence" value="ECO:0007669"/>
    <property type="project" value="UniProtKB-UniRule"/>
</dbReference>
<evidence type="ECO:0000256" key="3">
    <source>
        <dbReference type="ARBA" id="ARBA00022741"/>
    </source>
</evidence>
<dbReference type="Pfam" id="PF00406">
    <property type="entry name" value="ADK"/>
    <property type="match status" value="1"/>
</dbReference>
<keyword evidence="3 5" id="KW-0547">Nucleotide-binding</keyword>
<organism evidence="9 10">
    <name type="scientific">Mycoplasmopsis bovis CQ-W70</name>
    <dbReference type="NCBI Taxonomy" id="1316930"/>
    <lineage>
        <taxon>Bacteria</taxon>
        <taxon>Bacillati</taxon>
        <taxon>Mycoplasmatota</taxon>
        <taxon>Mycoplasmoidales</taxon>
        <taxon>Metamycoplasmataceae</taxon>
        <taxon>Mycoplasmopsis</taxon>
    </lineage>
</organism>
<keyword evidence="5" id="KW-0479">Metal-binding</keyword>
<feature type="binding site" evidence="5">
    <location>
        <position position="137"/>
    </location>
    <ligand>
        <name>Zn(2+)</name>
        <dbReference type="ChEBI" id="CHEBI:29105"/>
        <note>structural</note>
    </ligand>
</feature>
<keyword evidence="1 5" id="KW-0808">Transferase</keyword>
<dbReference type="GO" id="GO:0044209">
    <property type="term" value="P:AMP salvage"/>
    <property type="evidence" value="ECO:0007669"/>
    <property type="project" value="UniProtKB-UniRule"/>
</dbReference>